<evidence type="ECO:0000313" key="3">
    <source>
        <dbReference type="Proteomes" id="UP000093482"/>
    </source>
</evidence>
<protein>
    <recommendedName>
        <fullName evidence="4">Lipoprotein</fullName>
    </recommendedName>
</protein>
<evidence type="ECO:0000256" key="1">
    <source>
        <dbReference type="SAM" id="MobiDB-lite"/>
    </source>
</evidence>
<accession>A0A1C0YPC5</accession>
<proteinExistence type="predicted"/>
<dbReference type="OrthoDB" id="2456297at2"/>
<organism evidence="2 3">
    <name type="scientific">Caryophanon latum</name>
    <dbReference type="NCBI Taxonomy" id="33977"/>
    <lineage>
        <taxon>Bacteria</taxon>
        <taxon>Bacillati</taxon>
        <taxon>Bacillota</taxon>
        <taxon>Bacilli</taxon>
        <taxon>Bacillales</taxon>
        <taxon>Caryophanaceae</taxon>
        <taxon>Caryophanon</taxon>
    </lineage>
</organism>
<comment type="caution">
    <text evidence="2">The sequence shown here is derived from an EMBL/GenBank/DDBJ whole genome shotgun (WGS) entry which is preliminary data.</text>
</comment>
<sequence length="279" mass="30274">MKKWMIGLSAALLLTGCGSDAKVQENINKGLEEIAEDNFAKAEALFELALEESSKDESAKAYLQQVTYIQEASEASATEAIATLDMAINVEHGSSVISAKAEEQKEALQLVVEQQKSVNETVKVATALAKQGRYDESNEKMASLSADTLAAFPTIQQEVTALKEANTTALQQQAEQLAKEEAAKAEAAKQEAARQQAAKEAAEKAAAQQADPYAWAPGVKKRFEQRILDEGFIDSIDTIRYEQGSVYNNEGYLQVYAEFGGTEYRIVSVNVKTGDFSGL</sequence>
<gene>
    <name evidence="2" type="ORF">A6K76_13210</name>
</gene>
<evidence type="ECO:0000313" key="2">
    <source>
        <dbReference type="EMBL" id="OCS89025.1"/>
    </source>
</evidence>
<keyword evidence="3" id="KW-1185">Reference proteome</keyword>
<dbReference type="AlphaFoldDB" id="A0A1C0YPC5"/>
<feature type="compositionally biased region" description="Low complexity" evidence="1">
    <location>
        <begin position="193"/>
        <end position="203"/>
    </location>
</feature>
<dbReference type="Proteomes" id="UP000093482">
    <property type="component" value="Unassembled WGS sequence"/>
</dbReference>
<dbReference type="RefSeq" id="WP_066465447.1">
    <property type="nucleotide sequence ID" value="NZ_MATO01000048.1"/>
</dbReference>
<feature type="compositionally biased region" description="Basic and acidic residues" evidence="1">
    <location>
        <begin position="181"/>
        <end position="192"/>
    </location>
</feature>
<dbReference type="PROSITE" id="PS51257">
    <property type="entry name" value="PROKAR_LIPOPROTEIN"/>
    <property type="match status" value="1"/>
</dbReference>
<dbReference type="EMBL" id="MATO01000048">
    <property type="protein sequence ID" value="OCS89025.1"/>
    <property type="molecule type" value="Genomic_DNA"/>
</dbReference>
<evidence type="ECO:0008006" key="4">
    <source>
        <dbReference type="Google" id="ProtNLM"/>
    </source>
</evidence>
<reference evidence="2 3" key="1">
    <citation type="submission" date="2016-07" db="EMBL/GenBank/DDBJ databases">
        <title>Caryophanon latum genome sequencing.</title>
        <authorList>
            <person name="Verma A."/>
            <person name="Pal Y."/>
            <person name="Krishnamurthi S."/>
        </authorList>
    </citation>
    <scope>NUCLEOTIDE SEQUENCE [LARGE SCALE GENOMIC DNA]</scope>
    <source>
        <strain evidence="2 3">DSM 14151</strain>
    </source>
</reference>
<name>A0A1C0YPC5_9BACL</name>
<feature type="region of interest" description="Disordered" evidence="1">
    <location>
        <begin position="181"/>
        <end position="203"/>
    </location>
</feature>